<dbReference type="GeneID" id="17296276"/>
<dbReference type="EnsemblProtists" id="EKX39511">
    <property type="protein sequence ID" value="EKX39511"/>
    <property type="gene ID" value="GUITHDRAFT_143494"/>
</dbReference>
<evidence type="ECO:0000313" key="3">
    <source>
        <dbReference type="EnsemblProtists" id="EKX39511"/>
    </source>
</evidence>
<gene>
    <name evidence="2" type="ORF">GUITHDRAFT_143494</name>
</gene>
<dbReference type="Proteomes" id="UP000011087">
    <property type="component" value="Unassembled WGS sequence"/>
</dbReference>
<dbReference type="RefSeq" id="XP_005826491.1">
    <property type="nucleotide sequence ID" value="XM_005826434.1"/>
</dbReference>
<proteinExistence type="predicted"/>
<keyword evidence="1" id="KW-0732">Signal</keyword>
<keyword evidence="4" id="KW-1185">Reference proteome</keyword>
<sequence>MVAPAFRPRPPDLLLLLLLLCCVVPSCNSSNNLSDDKLAMLLRRLQEERRYELAEMSDKFESTQNRFLQDVKNSKALLLRMEQAAGLGNRLVALVSGYVWSFLSDRALVVEWVSYDQPIVHRSKEVSTMIDLGHFLSLPVKIELNQLMREFAWDFKSWKHLRDDDVAAIQFHSRHGLQSLKDDRRSHFSFYLRNFAGYKIIGVHLRTVKYMTEQEQHTALRCAEFLSHGDASKIFVASDAQSGIELARRVLGKEVLVLESVEPGRQGKVDALVATSRSSYAILASGMGGGLASGRPFYDVYDNTCIKVICPFPVIQRDHPLAAIQRDYNKTCLSPHLRLKFNRE</sequence>
<dbReference type="AlphaFoldDB" id="L1ITB6"/>
<evidence type="ECO:0000256" key="1">
    <source>
        <dbReference type="SAM" id="SignalP"/>
    </source>
</evidence>
<feature type="chain" id="PRO_5008770395" evidence="1">
    <location>
        <begin position="30"/>
        <end position="344"/>
    </location>
</feature>
<accession>L1ITB6</accession>
<evidence type="ECO:0000313" key="4">
    <source>
        <dbReference type="Proteomes" id="UP000011087"/>
    </source>
</evidence>
<evidence type="ECO:0000313" key="2">
    <source>
        <dbReference type="EMBL" id="EKX39511.1"/>
    </source>
</evidence>
<dbReference type="Gene3D" id="3.40.50.11350">
    <property type="match status" value="1"/>
</dbReference>
<dbReference type="EMBL" id="JH993039">
    <property type="protein sequence ID" value="EKX39511.1"/>
    <property type="molecule type" value="Genomic_DNA"/>
</dbReference>
<protein>
    <submittedName>
        <fullName evidence="2 3">Uncharacterized protein</fullName>
    </submittedName>
</protein>
<reference evidence="2 4" key="1">
    <citation type="journal article" date="2012" name="Nature">
        <title>Algal genomes reveal evolutionary mosaicism and the fate of nucleomorphs.</title>
        <authorList>
            <consortium name="DOE Joint Genome Institute"/>
            <person name="Curtis B.A."/>
            <person name="Tanifuji G."/>
            <person name="Burki F."/>
            <person name="Gruber A."/>
            <person name="Irimia M."/>
            <person name="Maruyama S."/>
            <person name="Arias M.C."/>
            <person name="Ball S.G."/>
            <person name="Gile G.H."/>
            <person name="Hirakawa Y."/>
            <person name="Hopkins J.F."/>
            <person name="Kuo A."/>
            <person name="Rensing S.A."/>
            <person name="Schmutz J."/>
            <person name="Symeonidi A."/>
            <person name="Elias M."/>
            <person name="Eveleigh R.J."/>
            <person name="Herman E.K."/>
            <person name="Klute M.J."/>
            <person name="Nakayama T."/>
            <person name="Obornik M."/>
            <person name="Reyes-Prieto A."/>
            <person name="Armbrust E.V."/>
            <person name="Aves S.J."/>
            <person name="Beiko R.G."/>
            <person name="Coutinho P."/>
            <person name="Dacks J.B."/>
            <person name="Durnford D.G."/>
            <person name="Fast N.M."/>
            <person name="Green B.R."/>
            <person name="Grisdale C.J."/>
            <person name="Hempel F."/>
            <person name="Henrissat B."/>
            <person name="Hoppner M.P."/>
            <person name="Ishida K."/>
            <person name="Kim E."/>
            <person name="Koreny L."/>
            <person name="Kroth P.G."/>
            <person name="Liu Y."/>
            <person name="Malik S.B."/>
            <person name="Maier U.G."/>
            <person name="McRose D."/>
            <person name="Mock T."/>
            <person name="Neilson J.A."/>
            <person name="Onodera N.T."/>
            <person name="Poole A.M."/>
            <person name="Pritham E.J."/>
            <person name="Richards T.A."/>
            <person name="Rocap G."/>
            <person name="Roy S.W."/>
            <person name="Sarai C."/>
            <person name="Schaack S."/>
            <person name="Shirato S."/>
            <person name="Slamovits C.H."/>
            <person name="Spencer D.F."/>
            <person name="Suzuki S."/>
            <person name="Worden A.Z."/>
            <person name="Zauner S."/>
            <person name="Barry K."/>
            <person name="Bell C."/>
            <person name="Bharti A.K."/>
            <person name="Crow J.A."/>
            <person name="Grimwood J."/>
            <person name="Kramer R."/>
            <person name="Lindquist E."/>
            <person name="Lucas S."/>
            <person name="Salamov A."/>
            <person name="McFadden G.I."/>
            <person name="Lane C.E."/>
            <person name="Keeling P.J."/>
            <person name="Gray M.W."/>
            <person name="Grigoriev I.V."/>
            <person name="Archibald J.M."/>
        </authorList>
    </citation>
    <scope>NUCLEOTIDE SEQUENCE</scope>
    <source>
        <strain evidence="2 4">CCMP2712</strain>
    </source>
</reference>
<organism evidence="2">
    <name type="scientific">Guillardia theta (strain CCMP2712)</name>
    <name type="common">Cryptophyte</name>
    <dbReference type="NCBI Taxonomy" id="905079"/>
    <lineage>
        <taxon>Eukaryota</taxon>
        <taxon>Cryptophyceae</taxon>
        <taxon>Pyrenomonadales</taxon>
        <taxon>Geminigeraceae</taxon>
        <taxon>Guillardia</taxon>
    </lineage>
</organism>
<feature type="signal peptide" evidence="1">
    <location>
        <begin position="1"/>
        <end position="29"/>
    </location>
</feature>
<dbReference type="HOGENOM" id="CLU_807643_0_0_1"/>
<dbReference type="KEGG" id="gtt:GUITHDRAFT_143494"/>
<reference evidence="4" key="2">
    <citation type="submission" date="2012-11" db="EMBL/GenBank/DDBJ databases">
        <authorList>
            <person name="Kuo A."/>
            <person name="Curtis B.A."/>
            <person name="Tanifuji G."/>
            <person name="Burki F."/>
            <person name="Gruber A."/>
            <person name="Irimia M."/>
            <person name="Maruyama S."/>
            <person name="Arias M.C."/>
            <person name="Ball S.G."/>
            <person name="Gile G.H."/>
            <person name="Hirakawa Y."/>
            <person name="Hopkins J.F."/>
            <person name="Rensing S.A."/>
            <person name="Schmutz J."/>
            <person name="Symeonidi A."/>
            <person name="Elias M."/>
            <person name="Eveleigh R.J."/>
            <person name="Herman E.K."/>
            <person name="Klute M.J."/>
            <person name="Nakayama T."/>
            <person name="Obornik M."/>
            <person name="Reyes-Prieto A."/>
            <person name="Armbrust E.V."/>
            <person name="Aves S.J."/>
            <person name="Beiko R.G."/>
            <person name="Coutinho P."/>
            <person name="Dacks J.B."/>
            <person name="Durnford D.G."/>
            <person name="Fast N.M."/>
            <person name="Green B.R."/>
            <person name="Grisdale C."/>
            <person name="Hempe F."/>
            <person name="Henrissat B."/>
            <person name="Hoppner M.P."/>
            <person name="Ishida K.-I."/>
            <person name="Kim E."/>
            <person name="Koreny L."/>
            <person name="Kroth P.G."/>
            <person name="Liu Y."/>
            <person name="Malik S.-B."/>
            <person name="Maier U.G."/>
            <person name="McRose D."/>
            <person name="Mock T."/>
            <person name="Neilson J.A."/>
            <person name="Onodera N.T."/>
            <person name="Poole A.M."/>
            <person name="Pritham E.J."/>
            <person name="Richards T.A."/>
            <person name="Rocap G."/>
            <person name="Roy S.W."/>
            <person name="Sarai C."/>
            <person name="Schaack S."/>
            <person name="Shirato S."/>
            <person name="Slamovits C.H."/>
            <person name="Spencer D.F."/>
            <person name="Suzuki S."/>
            <person name="Worden A.Z."/>
            <person name="Zauner S."/>
            <person name="Barry K."/>
            <person name="Bell C."/>
            <person name="Bharti A.K."/>
            <person name="Crow J.A."/>
            <person name="Grimwood J."/>
            <person name="Kramer R."/>
            <person name="Lindquist E."/>
            <person name="Lucas S."/>
            <person name="Salamov A."/>
            <person name="McFadden G.I."/>
            <person name="Lane C.E."/>
            <person name="Keeling P.J."/>
            <person name="Gray M.W."/>
            <person name="Grigoriev I.V."/>
            <person name="Archibald J.M."/>
        </authorList>
    </citation>
    <scope>NUCLEOTIDE SEQUENCE</scope>
    <source>
        <strain evidence="4">CCMP2712</strain>
    </source>
</reference>
<reference evidence="3" key="3">
    <citation type="submission" date="2015-06" db="UniProtKB">
        <authorList>
            <consortium name="EnsemblProtists"/>
        </authorList>
    </citation>
    <scope>IDENTIFICATION</scope>
</reference>
<dbReference type="PaxDb" id="55529-EKX39511"/>
<name>L1ITB6_GUITC</name>